<keyword evidence="2" id="KW-0732">Signal</keyword>
<dbReference type="InParanoid" id="K1VSP0"/>
<feature type="chain" id="PRO_5003852068" description="VWFA domain-containing protein" evidence="2">
    <location>
        <begin position="17"/>
        <end position="433"/>
    </location>
</feature>
<evidence type="ECO:0000313" key="4">
    <source>
        <dbReference type="EMBL" id="EKD02582.1"/>
    </source>
</evidence>
<evidence type="ECO:0000256" key="2">
    <source>
        <dbReference type="SAM" id="SignalP"/>
    </source>
</evidence>
<organism evidence="4 5">
    <name type="scientific">Trichosporon asahii var. asahii (strain CBS 8904)</name>
    <name type="common">Yeast</name>
    <dbReference type="NCBI Taxonomy" id="1220162"/>
    <lineage>
        <taxon>Eukaryota</taxon>
        <taxon>Fungi</taxon>
        <taxon>Dikarya</taxon>
        <taxon>Basidiomycota</taxon>
        <taxon>Agaricomycotina</taxon>
        <taxon>Tremellomycetes</taxon>
        <taxon>Trichosporonales</taxon>
        <taxon>Trichosporonaceae</taxon>
        <taxon>Trichosporon</taxon>
    </lineage>
</organism>
<feature type="compositionally biased region" description="Low complexity" evidence="1">
    <location>
        <begin position="357"/>
        <end position="392"/>
    </location>
</feature>
<accession>K1VSP0</accession>
<dbReference type="eggNOG" id="ENOG502SBFD">
    <property type="taxonomic scope" value="Eukaryota"/>
</dbReference>
<feature type="signal peptide" evidence="2">
    <location>
        <begin position="1"/>
        <end position="16"/>
    </location>
</feature>
<dbReference type="HOGENOM" id="CLU_035170_0_0_1"/>
<gene>
    <name evidence="4" type="ORF">A1Q2_03104</name>
</gene>
<reference evidence="4 5" key="1">
    <citation type="journal article" date="2012" name="Eukaryot. Cell">
        <title>Genome sequence of the Trichosporon asahii environmental strain CBS 8904.</title>
        <authorList>
            <person name="Yang R.Y."/>
            <person name="Li H.T."/>
            <person name="Zhu H."/>
            <person name="Zhou G.P."/>
            <person name="Wang M."/>
            <person name="Wang L."/>
        </authorList>
    </citation>
    <scope>NUCLEOTIDE SEQUENCE [LARGE SCALE GENOMIC DNA]</scope>
    <source>
        <strain evidence="4 5">CBS 8904</strain>
    </source>
</reference>
<dbReference type="InterPro" id="IPR002035">
    <property type="entry name" value="VWF_A"/>
</dbReference>
<dbReference type="Pfam" id="PF00092">
    <property type="entry name" value="VWA"/>
    <property type="match status" value="1"/>
</dbReference>
<dbReference type="PROSITE" id="PS50234">
    <property type="entry name" value="VWFA"/>
    <property type="match status" value="1"/>
</dbReference>
<dbReference type="EMBL" id="AMBO01000279">
    <property type="protein sequence ID" value="EKD02582.1"/>
    <property type="molecule type" value="Genomic_DNA"/>
</dbReference>
<keyword evidence="5" id="KW-1185">Reference proteome</keyword>
<dbReference type="SMART" id="SM00327">
    <property type="entry name" value="VWA"/>
    <property type="match status" value="1"/>
</dbReference>
<sequence length="433" mass="45091">MKFAIALSLLAALASAATQKCNPAARHVSLVIDQSTSNQWTDDRNFRLEGAKQIVQSLTSKTEASPNNLEADSVAVVGFAWDAWQVLDFSDPTAASGAIESLRDNLKGGTNVGDGMRLAMQNLQNLSADQLSGHSAIVLFTDGEDTQGNKDAMQSALREAKAKGVRVSFVRLDSESGNPWLGLFKIGGDKNYIDAAMTESIISTGGTVSIVRNASNLQAFVDQVLKNGLTGDDGKCGGTTIENPGGVLKNDVTSIGLCSTNAQAVYTYKAEKNEKLTFGVGLTSKNNPVQLTVVYENKSTGERKEIKVNGSNASGTVEAFAQAGQDVTLTVNPSGASRDACQYHVGLKVTPGQGPQPTVVPTTSATPSTSTAPTTSATPTTSASQCPSVTASTTTVERTVVTTMTVPAPSPSASVCICKCGTEGSKPLPKFEL</sequence>
<evidence type="ECO:0000256" key="1">
    <source>
        <dbReference type="SAM" id="MobiDB-lite"/>
    </source>
</evidence>
<protein>
    <recommendedName>
        <fullName evidence="3">VWFA domain-containing protein</fullName>
    </recommendedName>
</protein>
<dbReference type="AlphaFoldDB" id="K1VSP0"/>
<dbReference type="CDD" id="cd00198">
    <property type="entry name" value="vWFA"/>
    <property type="match status" value="1"/>
</dbReference>
<comment type="caution">
    <text evidence="4">The sequence shown here is derived from an EMBL/GenBank/DDBJ whole genome shotgun (WGS) entry which is preliminary data.</text>
</comment>
<feature type="domain" description="VWFA" evidence="3">
    <location>
        <begin position="27"/>
        <end position="224"/>
    </location>
</feature>
<dbReference type="Gene3D" id="3.40.50.410">
    <property type="entry name" value="von Willebrand factor, type A domain"/>
    <property type="match status" value="1"/>
</dbReference>
<name>K1VSP0_TRIAC</name>
<evidence type="ECO:0000313" key="5">
    <source>
        <dbReference type="Proteomes" id="UP000006757"/>
    </source>
</evidence>
<evidence type="ECO:0000259" key="3">
    <source>
        <dbReference type="PROSITE" id="PS50234"/>
    </source>
</evidence>
<dbReference type="SUPFAM" id="SSF53300">
    <property type="entry name" value="vWA-like"/>
    <property type="match status" value="1"/>
</dbReference>
<dbReference type="InterPro" id="IPR036465">
    <property type="entry name" value="vWFA_dom_sf"/>
</dbReference>
<proteinExistence type="predicted"/>
<dbReference type="Proteomes" id="UP000006757">
    <property type="component" value="Unassembled WGS sequence"/>
</dbReference>
<feature type="region of interest" description="Disordered" evidence="1">
    <location>
        <begin position="352"/>
        <end position="392"/>
    </location>
</feature>